<evidence type="ECO:0000313" key="2">
    <source>
        <dbReference type="Proteomes" id="UP000008311"/>
    </source>
</evidence>
<dbReference type="Proteomes" id="UP000008311">
    <property type="component" value="Unassembled WGS sequence"/>
</dbReference>
<name>B9SFV9_RICCO</name>
<organism evidence="1 2">
    <name type="scientific">Ricinus communis</name>
    <name type="common">Castor bean</name>
    <dbReference type="NCBI Taxonomy" id="3988"/>
    <lineage>
        <taxon>Eukaryota</taxon>
        <taxon>Viridiplantae</taxon>
        <taxon>Streptophyta</taxon>
        <taxon>Embryophyta</taxon>
        <taxon>Tracheophyta</taxon>
        <taxon>Spermatophyta</taxon>
        <taxon>Magnoliopsida</taxon>
        <taxon>eudicotyledons</taxon>
        <taxon>Gunneridae</taxon>
        <taxon>Pentapetalae</taxon>
        <taxon>rosids</taxon>
        <taxon>fabids</taxon>
        <taxon>Malpighiales</taxon>
        <taxon>Euphorbiaceae</taxon>
        <taxon>Acalyphoideae</taxon>
        <taxon>Acalypheae</taxon>
        <taxon>Ricinus</taxon>
    </lineage>
</organism>
<dbReference type="InParanoid" id="B9SFV9"/>
<gene>
    <name evidence="1" type="ORF">RCOM_0723860</name>
</gene>
<keyword evidence="2" id="KW-1185">Reference proteome</keyword>
<protein>
    <submittedName>
        <fullName evidence="1">Uncharacterized protein</fullName>
    </submittedName>
</protein>
<dbReference type="AlphaFoldDB" id="B9SFV9"/>
<sequence length="96" mass="10865">MKNSISQLAEDKCIQSLRNVNVMIKLHKGTRNSRDSVTIHTYIHECDAGTFPFKLTGEHHNKQGNEKPNISFFYCGHGNNSRSFNGCLVLEACLRL</sequence>
<reference evidence="2" key="1">
    <citation type="journal article" date="2010" name="Nat. Biotechnol.">
        <title>Draft genome sequence of the oilseed species Ricinus communis.</title>
        <authorList>
            <person name="Chan A.P."/>
            <person name="Crabtree J."/>
            <person name="Zhao Q."/>
            <person name="Lorenzi H."/>
            <person name="Orvis J."/>
            <person name="Puiu D."/>
            <person name="Melake-Berhan A."/>
            <person name="Jones K.M."/>
            <person name="Redman J."/>
            <person name="Chen G."/>
            <person name="Cahoon E.B."/>
            <person name="Gedil M."/>
            <person name="Stanke M."/>
            <person name="Haas B.J."/>
            <person name="Wortman J.R."/>
            <person name="Fraser-Liggett C.M."/>
            <person name="Ravel J."/>
            <person name="Rabinowicz P.D."/>
        </authorList>
    </citation>
    <scope>NUCLEOTIDE SEQUENCE [LARGE SCALE GENOMIC DNA]</scope>
    <source>
        <strain evidence="2">cv. Hale</strain>
    </source>
</reference>
<proteinExistence type="predicted"/>
<evidence type="ECO:0000313" key="1">
    <source>
        <dbReference type="EMBL" id="EEF37502.1"/>
    </source>
</evidence>
<accession>B9SFV9</accession>
<dbReference type="EMBL" id="EQ973947">
    <property type="protein sequence ID" value="EEF37502.1"/>
    <property type="molecule type" value="Genomic_DNA"/>
</dbReference>